<protein>
    <recommendedName>
        <fullName evidence="5">Arsenosugar biosynthesis radical SAM protein ArsS-like C-terminal domain-containing protein</fullName>
    </recommendedName>
</protein>
<dbReference type="InterPro" id="IPR026351">
    <property type="entry name" value="rSAM_ArsS-like"/>
</dbReference>
<dbReference type="SFLD" id="SFLDS00029">
    <property type="entry name" value="Radical_SAM"/>
    <property type="match status" value="1"/>
</dbReference>
<dbReference type="InterPro" id="IPR007197">
    <property type="entry name" value="rSAM"/>
</dbReference>
<keyword evidence="2" id="KW-0479">Metal-binding</keyword>
<dbReference type="Gene3D" id="3.20.20.70">
    <property type="entry name" value="Aldolase class I"/>
    <property type="match status" value="1"/>
</dbReference>
<evidence type="ECO:0000259" key="5">
    <source>
        <dbReference type="Pfam" id="PF12345"/>
    </source>
</evidence>
<evidence type="ECO:0000256" key="3">
    <source>
        <dbReference type="ARBA" id="ARBA00023004"/>
    </source>
</evidence>
<evidence type="ECO:0000256" key="4">
    <source>
        <dbReference type="ARBA" id="ARBA00023014"/>
    </source>
</evidence>
<feature type="domain" description="Arsenosugar biosynthesis radical SAM protein ArsS-like C-terminal" evidence="5">
    <location>
        <begin position="314"/>
        <end position="449"/>
    </location>
</feature>
<reference evidence="6" key="1">
    <citation type="submission" date="2019-08" db="EMBL/GenBank/DDBJ databases">
        <title>The improved chromosome-level genome for the pearl oyster Pinctada fucata martensii using PacBio sequencing and Hi-C.</title>
        <authorList>
            <person name="Zheng Z."/>
        </authorList>
    </citation>
    <scope>NUCLEOTIDE SEQUENCE</scope>
    <source>
        <strain evidence="6">ZZ-2019</strain>
        <tissue evidence="6">Adductor muscle</tissue>
    </source>
</reference>
<name>A0AA88YG99_PINIB</name>
<proteinExistence type="predicted"/>
<keyword evidence="3" id="KW-0408">Iron</keyword>
<keyword evidence="7" id="KW-1185">Reference proteome</keyword>
<dbReference type="InterPro" id="IPR058240">
    <property type="entry name" value="rSAM_sf"/>
</dbReference>
<dbReference type="NCBIfam" id="TIGR04167">
    <property type="entry name" value="rSAM_SeCys"/>
    <property type="match status" value="1"/>
</dbReference>
<keyword evidence="1" id="KW-0949">S-adenosyl-L-methionine</keyword>
<dbReference type="GO" id="GO:0051536">
    <property type="term" value="F:iron-sulfur cluster binding"/>
    <property type="evidence" value="ECO:0007669"/>
    <property type="project" value="UniProtKB-KW"/>
</dbReference>
<accession>A0AA88YG99</accession>
<dbReference type="EMBL" id="VSWD01000005">
    <property type="protein sequence ID" value="KAK3101216.1"/>
    <property type="molecule type" value="Genomic_DNA"/>
</dbReference>
<evidence type="ECO:0000313" key="7">
    <source>
        <dbReference type="Proteomes" id="UP001186944"/>
    </source>
</evidence>
<comment type="caution">
    <text evidence="6">The sequence shown here is derived from an EMBL/GenBank/DDBJ whole genome shotgun (WGS) entry which is preliminary data.</text>
</comment>
<sequence length="449" mass="51582">MSKIVLNNQIRINARVLHRWYTTGHGPELGTEKIKPDLPDYNTSIDIHEHKLQRPTKPPPMPKWDGLKNLSERTQGSLIPETLKEMEKDGEFKETLRKLKEHGQKKLTREERKKRQRALDSLGVPDFLAFWIDRKKLHNMQDEETVLRKNTIEIVQANIGIYCNQACNHCHVESSPKRSEMMDRSVAEKILDILAKSPSVNILDITGGAPELCTEFRRLAKGGRDLGKEVIDRCNLTSLLEPGQEDTPEFLAENKIHIVASLPCYTPKNVNLQRGSKVFERSIHALQILNNLGYGKSDPDLQLDLVYNPLGAYLPPPQGPLEEKYREEMLNVFGIEFNKLYTMTNMPIKRFTDFLYRRNELQDYMELLVRNYNINTVPELMCRNLLSVSWNGRIYDCDFNQQLEMGMMGTDDKEGESTVWDITSTDDVVNRRIAIDNHCYGCTAGMGSS</sequence>
<gene>
    <name evidence="6" type="ORF">FSP39_001832</name>
</gene>
<dbReference type="Proteomes" id="UP001186944">
    <property type="component" value="Unassembled WGS sequence"/>
</dbReference>
<dbReference type="SUPFAM" id="SSF102114">
    <property type="entry name" value="Radical SAM enzymes"/>
    <property type="match status" value="1"/>
</dbReference>
<dbReference type="InterPro" id="IPR013785">
    <property type="entry name" value="Aldolase_TIM"/>
</dbReference>
<dbReference type="PANTHER" id="PTHR43728">
    <property type="entry name" value="SLR0304 PROTEIN"/>
    <property type="match status" value="1"/>
</dbReference>
<dbReference type="GO" id="GO:0003824">
    <property type="term" value="F:catalytic activity"/>
    <property type="evidence" value="ECO:0007669"/>
    <property type="project" value="InterPro"/>
</dbReference>
<dbReference type="InterPro" id="IPR024521">
    <property type="entry name" value="ArsS-like_C"/>
</dbReference>
<evidence type="ECO:0000256" key="1">
    <source>
        <dbReference type="ARBA" id="ARBA00022691"/>
    </source>
</evidence>
<keyword evidence="4" id="KW-0411">Iron-sulfur</keyword>
<dbReference type="Pfam" id="PF12345">
    <property type="entry name" value="DUF3641"/>
    <property type="match status" value="1"/>
</dbReference>
<evidence type="ECO:0000256" key="2">
    <source>
        <dbReference type="ARBA" id="ARBA00022723"/>
    </source>
</evidence>
<evidence type="ECO:0000313" key="6">
    <source>
        <dbReference type="EMBL" id="KAK3101216.1"/>
    </source>
</evidence>
<dbReference type="AlphaFoldDB" id="A0AA88YG99"/>
<dbReference type="GO" id="GO:0046872">
    <property type="term" value="F:metal ion binding"/>
    <property type="evidence" value="ECO:0007669"/>
    <property type="project" value="UniProtKB-KW"/>
</dbReference>
<organism evidence="6 7">
    <name type="scientific">Pinctada imbricata</name>
    <name type="common">Atlantic pearl-oyster</name>
    <name type="synonym">Pinctada martensii</name>
    <dbReference type="NCBI Taxonomy" id="66713"/>
    <lineage>
        <taxon>Eukaryota</taxon>
        <taxon>Metazoa</taxon>
        <taxon>Spiralia</taxon>
        <taxon>Lophotrochozoa</taxon>
        <taxon>Mollusca</taxon>
        <taxon>Bivalvia</taxon>
        <taxon>Autobranchia</taxon>
        <taxon>Pteriomorphia</taxon>
        <taxon>Pterioida</taxon>
        <taxon>Pterioidea</taxon>
        <taxon>Pteriidae</taxon>
        <taxon>Pinctada</taxon>
    </lineage>
</organism>
<dbReference type="PANTHER" id="PTHR43728:SF1">
    <property type="entry name" value="FE-S OXIDOREDUCTASE"/>
    <property type="match status" value="1"/>
</dbReference>